<gene>
    <name evidence="3" type="ORF">EYB53_016750</name>
</gene>
<reference evidence="3 4" key="1">
    <citation type="submission" date="2021-03" db="EMBL/GenBank/DDBJ databases">
        <authorList>
            <person name="Grouzdev D.S."/>
        </authorList>
    </citation>
    <scope>NUCLEOTIDE SEQUENCE [LARGE SCALE GENOMIC DNA]</scope>
    <source>
        <strain evidence="3 4">M50-1</strain>
    </source>
</reference>
<feature type="region of interest" description="Disordered" evidence="1">
    <location>
        <begin position="1"/>
        <end position="63"/>
    </location>
</feature>
<evidence type="ECO:0000259" key="2">
    <source>
        <dbReference type="Pfam" id="PF13699"/>
    </source>
</evidence>
<keyword evidence="4" id="KW-1185">Reference proteome</keyword>
<dbReference type="RefSeq" id="WP_135479565.1">
    <property type="nucleotide sequence ID" value="NZ_SIJK02000032.1"/>
</dbReference>
<sequence>MKTAPPEHKSKPATEPHQPLAQPEAEREAGRGVGMPFFLASAAPPPVQPKLRLNRPGDRYEQEADRVAAQVMRMPLAPADTVQRACSCGGTCAHCRGGDEAPLIQRELAGSTSATPSAGTVLPSTNGQPLDAPMRESFEARFGHDFSGVRIHTGPQASDKAASIQARAFTTGNNIVFGAGAYAPGTQTGQTLLAHELAHVVQQRQGRALGIQREVPGDIRTMSINETWAQTLTDDELQDQITIVQQQLQTESPETPEFEAARSNLEVLEQVHTERTLQQAGMAGTLLESNIPRPPGLPLDGAYMLLPFDDLAPDIVAQLPEGEIVPMPAPQVVPSFDEPMFSAPIVAMGEMVGQAAVGAEGALISSSMAQPGGLLGQYSPFARPPTAAESAMIRAGRAFHYTPAQNAPLISRGGGTIMLRPSTGVYRNLLTPFFEPSSYAFAGQPNAAQQTANLAGRGALGQQALVVIEGADLPPGTLYRPLDRTIVMPRGYQGPGAVIEPGGQMPLPLRNPGSGGGAAAVEGTAAQNLTRFRVMRFAGRAFIVVGVVTTGYEIATAPPETRTRTAIGATSGFVGGLAFGAAAGLACGPGAPVCSVLLGIGFGIAGGIATRSAAEGIYDAATR</sequence>
<protein>
    <submittedName>
        <fullName evidence="3">DUF4157 domain-containing protein</fullName>
    </submittedName>
</protein>
<feature type="compositionally biased region" description="Polar residues" evidence="1">
    <location>
        <begin position="110"/>
        <end position="128"/>
    </location>
</feature>
<evidence type="ECO:0000313" key="3">
    <source>
        <dbReference type="EMBL" id="MBP1467364.1"/>
    </source>
</evidence>
<evidence type="ECO:0000313" key="4">
    <source>
        <dbReference type="Proteomes" id="UP001193081"/>
    </source>
</evidence>
<dbReference type="Proteomes" id="UP001193081">
    <property type="component" value="Unassembled WGS sequence"/>
</dbReference>
<evidence type="ECO:0000256" key="1">
    <source>
        <dbReference type="SAM" id="MobiDB-lite"/>
    </source>
</evidence>
<accession>A0ABS4DD41</accession>
<name>A0ABS4DD41_9CHLR</name>
<dbReference type="EMBL" id="SIJK02000032">
    <property type="protein sequence ID" value="MBP1467364.1"/>
    <property type="molecule type" value="Genomic_DNA"/>
</dbReference>
<dbReference type="Pfam" id="PF13699">
    <property type="entry name" value="eCIS_core"/>
    <property type="match status" value="1"/>
</dbReference>
<feature type="domain" description="eCIS core" evidence="2">
    <location>
        <begin position="129"/>
        <end position="206"/>
    </location>
</feature>
<comment type="caution">
    <text evidence="3">The sequence shown here is derived from an EMBL/GenBank/DDBJ whole genome shotgun (WGS) entry which is preliminary data.</text>
</comment>
<feature type="compositionally biased region" description="Basic and acidic residues" evidence="1">
    <location>
        <begin position="1"/>
        <end position="14"/>
    </location>
</feature>
<organism evidence="3 4">
    <name type="scientific">Candidatus Chloroploca mongolica</name>
    <dbReference type="NCBI Taxonomy" id="2528176"/>
    <lineage>
        <taxon>Bacteria</taxon>
        <taxon>Bacillati</taxon>
        <taxon>Chloroflexota</taxon>
        <taxon>Chloroflexia</taxon>
        <taxon>Chloroflexales</taxon>
        <taxon>Chloroflexineae</taxon>
        <taxon>Oscillochloridaceae</taxon>
        <taxon>Candidatus Chloroploca</taxon>
    </lineage>
</organism>
<feature type="region of interest" description="Disordered" evidence="1">
    <location>
        <begin position="110"/>
        <end position="132"/>
    </location>
</feature>
<dbReference type="InterPro" id="IPR025295">
    <property type="entry name" value="eCIS_core_dom"/>
</dbReference>
<proteinExistence type="predicted"/>